<keyword evidence="4 12" id="KW-0378">Hydrolase</keyword>
<dbReference type="PROSITE" id="PS51318">
    <property type="entry name" value="TAT"/>
    <property type="match status" value="1"/>
</dbReference>
<accession>A0ABD5RB35</accession>
<dbReference type="GO" id="GO:0071555">
    <property type="term" value="P:cell wall organization"/>
    <property type="evidence" value="ECO:0007669"/>
    <property type="project" value="UniProtKB-KW"/>
</dbReference>
<protein>
    <recommendedName>
        <fullName evidence="3">glucan endo-1,3-beta-D-glucosidase</fullName>
        <ecNumber evidence="3">3.2.1.39</ecNumber>
    </recommendedName>
</protein>
<evidence type="ECO:0000256" key="1">
    <source>
        <dbReference type="ARBA" id="ARBA00000382"/>
    </source>
</evidence>
<reference evidence="12 13" key="1">
    <citation type="journal article" date="2019" name="Int. J. Syst. Evol. Microbiol.">
        <title>The Global Catalogue of Microorganisms (GCM) 10K type strain sequencing project: providing services to taxonomists for standard genome sequencing and annotation.</title>
        <authorList>
            <consortium name="The Broad Institute Genomics Platform"/>
            <consortium name="The Broad Institute Genome Sequencing Center for Infectious Disease"/>
            <person name="Wu L."/>
            <person name="Ma J."/>
        </authorList>
    </citation>
    <scope>NUCLEOTIDE SEQUENCE [LARGE SCALE GENOMIC DNA]</scope>
    <source>
        <strain evidence="12 13">CGMCC 1.12237</strain>
    </source>
</reference>
<dbReference type="PANTHER" id="PTHR31983">
    <property type="entry name" value="ENDO-1,3(4)-BETA-GLUCANASE 1"/>
    <property type="match status" value="1"/>
</dbReference>
<evidence type="ECO:0000256" key="4">
    <source>
        <dbReference type="ARBA" id="ARBA00022801"/>
    </source>
</evidence>
<feature type="region of interest" description="Disordered" evidence="9">
    <location>
        <begin position="781"/>
        <end position="824"/>
    </location>
</feature>
<dbReference type="Pfam" id="PF17652">
    <property type="entry name" value="Glyco_hydro81C"/>
    <property type="match status" value="1"/>
</dbReference>
<keyword evidence="13" id="KW-1185">Reference proteome</keyword>
<keyword evidence="6" id="KW-0326">Glycosidase</keyword>
<evidence type="ECO:0000256" key="2">
    <source>
        <dbReference type="ARBA" id="ARBA00010730"/>
    </source>
</evidence>
<evidence type="ECO:0000256" key="9">
    <source>
        <dbReference type="SAM" id="MobiDB-lite"/>
    </source>
</evidence>
<feature type="region of interest" description="Disordered" evidence="9">
    <location>
        <begin position="144"/>
        <end position="166"/>
    </location>
</feature>
<dbReference type="InterPro" id="IPR005200">
    <property type="entry name" value="Endo-beta-glucanase"/>
</dbReference>
<comment type="catalytic activity">
    <reaction evidence="1">
        <text>Hydrolysis of (1-&gt;3)-beta-D-glucosidic linkages in (1-&gt;3)-beta-D-glucans.</text>
        <dbReference type="EC" id="3.2.1.39"/>
    </reaction>
</comment>
<dbReference type="Proteomes" id="UP001596201">
    <property type="component" value="Unassembled WGS sequence"/>
</dbReference>
<dbReference type="InterPro" id="IPR040451">
    <property type="entry name" value="GH81_N"/>
</dbReference>
<feature type="domain" description="Glycosyl hydrolase family 81 N-terminal" evidence="10">
    <location>
        <begin position="74"/>
        <end position="200"/>
    </location>
</feature>
<evidence type="ECO:0000259" key="11">
    <source>
        <dbReference type="Pfam" id="PF17652"/>
    </source>
</evidence>
<evidence type="ECO:0000256" key="6">
    <source>
        <dbReference type="ARBA" id="ARBA00023295"/>
    </source>
</evidence>
<keyword evidence="8" id="KW-0624">Polysaccharide degradation</keyword>
<evidence type="ECO:0000313" key="12">
    <source>
        <dbReference type="EMBL" id="MFC5367244.1"/>
    </source>
</evidence>
<name>A0ABD5RB35_9EURY</name>
<proteinExistence type="inferred from homology"/>
<dbReference type="PROSITE" id="PS52008">
    <property type="entry name" value="GH81"/>
    <property type="match status" value="1"/>
</dbReference>
<comment type="caution">
    <text evidence="12">The sequence shown here is derived from an EMBL/GenBank/DDBJ whole genome shotgun (WGS) entry which is preliminary data.</text>
</comment>
<evidence type="ECO:0000259" key="10">
    <source>
        <dbReference type="Pfam" id="PF03639"/>
    </source>
</evidence>
<comment type="similarity">
    <text evidence="2">Belongs to the glycosyl hydrolase 81 family.</text>
</comment>
<dbReference type="InterPro" id="IPR006311">
    <property type="entry name" value="TAT_signal"/>
</dbReference>
<evidence type="ECO:0000313" key="13">
    <source>
        <dbReference type="Proteomes" id="UP001596201"/>
    </source>
</evidence>
<dbReference type="EC" id="3.2.1.39" evidence="3"/>
<dbReference type="AlphaFoldDB" id="A0ABD5RB35"/>
<gene>
    <name evidence="12" type="ORF">ACFPJ5_09850</name>
</gene>
<dbReference type="RefSeq" id="WP_227229505.1">
    <property type="nucleotide sequence ID" value="NZ_JAJCVJ010000002.1"/>
</dbReference>
<evidence type="ECO:0000256" key="3">
    <source>
        <dbReference type="ARBA" id="ARBA00012780"/>
    </source>
</evidence>
<dbReference type="GO" id="GO:0042973">
    <property type="term" value="F:glucan endo-1,3-beta-D-glucosidase activity"/>
    <property type="evidence" value="ECO:0007669"/>
    <property type="project" value="UniProtKB-EC"/>
</dbReference>
<dbReference type="GO" id="GO:0000272">
    <property type="term" value="P:polysaccharide catabolic process"/>
    <property type="evidence" value="ECO:0007669"/>
    <property type="project" value="UniProtKB-KW"/>
</dbReference>
<dbReference type="InterPro" id="IPR040720">
    <property type="entry name" value="GH81_C"/>
</dbReference>
<feature type="domain" description="Glycosyl hydrolase family 81 C-terminal" evidence="11">
    <location>
        <begin position="390"/>
        <end position="715"/>
    </location>
</feature>
<evidence type="ECO:0000256" key="5">
    <source>
        <dbReference type="ARBA" id="ARBA00023277"/>
    </source>
</evidence>
<organism evidence="12 13">
    <name type="scientific">Salinirubrum litoreum</name>
    <dbReference type="NCBI Taxonomy" id="1126234"/>
    <lineage>
        <taxon>Archaea</taxon>
        <taxon>Methanobacteriati</taxon>
        <taxon>Methanobacteriota</taxon>
        <taxon>Stenosarchaea group</taxon>
        <taxon>Halobacteria</taxon>
        <taxon>Halobacteriales</taxon>
        <taxon>Haloferacaceae</taxon>
        <taxon>Salinirubrum</taxon>
    </lineage>
</organism>
<evidence type="ECO:0000256" key="8">
    <source>
        <dbReference type="ARBA" id="ARBA00023326"/>
    </source>
</evidence>
<dbReference type="Pfam" id="PF03639">
    <property type="entry name" value="Glyco_hydro_81"/>
    <property type="match status" value="1"/>
</dbReference>
<keyword evidence="7" id="KW-0961">Cell wall biogenesis/degradation</keyword>
<keyword evidence="5" id="KW-0119">Carbohydrate metabolism</keyword>
<dbReference type="PANTHER" id="PTHR31983:SF0">
    <property type="entry name" value="GLUCAN ENDO-1,3-BETA-D-GLUCOSIDASE 2"/>
    <property type="match status" value="1"/>
</dbReference>
<dbReference type="EMBL" id="JBHSKX010000002">
    <property type="protein sequence ID" value="MFC5367244.1"/>
    <property type="molecule type" value="Genomic_DNA"/>
</dbReference>
<dbReference type="Gene3D" id="2.70.98.30">
    <property type="entry name" value="Golgi alpha-mannosidase II, domain 4"/>
    <property type="match status" value="1"/>
</dbReference>
<evidence type="ECO:0000256" key="7">
    <source>
        <dbReference type="ARBA" id="ARBA00023316"/>
    </source>
</evidence>
<sequence length="824" mass="89525">MTDDTQPSIDASSTATTRRSWLKGLVASGVLSASGAVTAGAASTDIEQIGAGSIAHIQPEDGGAAPREIYATDDLSAPYPSNDWWTTLLWRPLSDNLWVHPLAARVTDSGLALTYPDEWQVGDAPYSWGPRTDDFAEVTAEPEASTNPIAPDLTVSHPDVSGETPAKVADYGDWSVTYRQTDGDASVEATLTQGSPFVYLETTGGGLDVSFDGDVSVWHERSHVLGVTIGDSHYGLFAPPGASWDGVGSDSVSSALEGAGYASIALLPEASPDVLNAFRRCAYTFVTDTTVTWEYDAERSAVVTDYAFELDAKHGNGDETLTALYPHQAKRTTDDLHDWSYVSPRGEMPALSGSGFTTELPYRGVLPFLPDVADVPNLSEHVDSVESEGTLIRDFQGDGTYWNGKNFERLLQLAPIAEQIGDEAAADRFHDAMRAELETWFSAESDGEVAATDLFWYDDVWGTLNGAPMSFGADTDLNDHHFHYGYWVKAAAELARDDPSWADENAYGGIVDLLVRDYANPDRDDDRFPFLRTFSPYAGHSWASGSGELPAGCNQESSSEAINAYAALILWGELTGDDEIRDTGIYLYTHEVHASLEYWFDIADENLPETWDYDYAAMVWGRGYKYATWFNQDPESIHAINYLPVGGHSMYLGWNSDAAAANWRELLENDGYDGSFNLGWYTDVLWEFRAFSNPGEAREWYDTDYSAGDFGESRAHTAHWIYTLDAVGSPDATVTADTACYSVFRDGTTRTYVAYNAGDAEETVSFSDGTELSVEPGATATTTRTFESLPGLSGAFPTVDGAESGEGDGNNGKSGQGNSGRQNP</sequence>
<feature type="compositionally biased region" description="Gly residues" evidence="9">
    <location>
        <begin position="807"/>
        <end position="818"/>
    </location>
</feature>